<evidence type="ECO:0008006" key="6">
    <source>
        <dbReference type="Google" id="ProtNLM"/>
    </source>
</evidence>
<dbReference type="InterPro" id="IPR001128">
    <property type="entry name" value="Cyt_P450"/>
</dbReference>
<dbReference type="GO" id="GO:0020037">
    <property type="term" value="F:heme binding"/>
    <property type="evidence" value="ECO:0007669"/>
    <property type="project" value="InterPro"/>
</dbReference>
<dbReference type="GO" id="GO:0005506">
    <property type="term" value="F:iron ion binding"/>
    <property type="evidence" value="ECO:0007669"/>
    <property type="project" value="InterPro"/>
</dbReference>
<comment type="similarity">
    <text evidence="1">Belongs to the cytochrome P450 family.</text>
</comment>
<reference evidence="5" key="1">
    <citation type="journal article" date="2017" name="Genome Biol.">
        <title>Comparative genomics reveals high biological diversity and specific adaptations in the industrially and medically important fungal genus Aspergillus.</title>
        <authorList>
            <person name="de Vries R.P."/>
            <person name="Riley R."/>
            <person name="Wiebenga A."/>
            <person name="Aguilar-Osorio G."/>
            <person name="Amillis S."/>
            <person name="Uchima C.A."/>
            <person name="Anderluh G."/>
            <person name="Asadollahi M."/>
            <person name="Askin M."/>
            <person name="Barry K."/>
            <person name="Battaglia E."/>
            <person name="Bayram O."/>
            <person name="Benocci T."/>
            <person name="Braus-Stromeyer S.A."/>
            <person name="Caldana C."/>
            <person name="Canovas D."/>
            <person name="Cerqueira G.C."/>
            <person name="Chen F."/>
            <person name="Chen W."/>
            <person name="Choi C."/>
            <person name="Clum A."/>
            <person name="Dos Santos R.A."/>
            <person name="Damasio A.R."/>
            <person name="Diallinas G."/>
            <person name="Emri T."/>
            <person name="Fekete E."/>
            <person name="Flipphi M."/>
            <person name="Freyberg S."/>
            <person name="Gallo A."/>
            <person name="Gournas C."/>
            <person name="Habgood R."/>
            <person name="Hainaut M."/>
            <person name="Harispe M.L."/>
            <person name="Henrissat B."/>
            <person name="Hilden K.S."/>
            <person name="Hope R."/>
            <person name="Hossain A."/>
            <person name="Karabika E."/>
            <person name="Karaffa L."/>
            <person name="Karanyi Z."/>
            <person name="Krasevec N."/>
            <person name="Kuo A."/>
            <person name="Kusch H."/>
            <person name="LaButti K."/>
            <person name="Lagendijk E.L."/>
            <person name="Lapidus A."/>
            <person name="Levasseur A."/>
            <person name="Lindquist E."/>
            <person name="Lipzen A."/>
            <person name="Logrieco A.F."/>
            <person name="MacCabe A."/>
            <person name="Maekelae M.R."/>
            <person name="Malavazi I."/>
            <person name="Melin P."/>
            <person name="Meyer V."/>
            <person name="Mielnichuk N."/>
            <person name="Miskei M."/>
            <person name="Molnar A.P."/>
            <person name="Mule G."/>
            <person name="Ngan C.Y."/>
            <person name="Orejas M."/>
            <person name="Orosz E."/>
            <person name="Ouedraogo J.P."/>
            <person name="Overkamp K.M."/>
            <person name="Park H.-S."/>
            <person name="Perrone G."/>
            <person name="Piumi F."/>
            <person name="Punt P.J."/>
            <person name="Ram A.F."/>
            <person name="Ramon A."/>
            <person name="Rauscher S."/>
            <person name="Record E."/>
            <person name="Riano-Pachon D.M."/>
            <person name="Robert V."/>
            <person name="Roehrig J."/>
            <person name="Ruller R."/>
            <person name="Salamov A."/>
            <person name="Salih N.S."/>
            <person name="Samson R.A."/>
            <person name="Sandor E."/>
            <person name="Sanguinetti M."/>
            <person name="Schuetze T."/>
            <person name="Sepcic K."/>
            <person name="Shelest E."/>
            <person name="Sherlock G."/>
            <person name="Sophianopoulou V."/>
            <person name="Squina F.M."/>
            <person name="Sun H."/>
            <person name="Susca A."/>
            <person name="Todd R.B."/>
            <person name="Tsang A."/>
            <person name="Unkles S.E."/>
            <person name="van de Wiele N."/>
            <person name="van Rossen-Uffink D."/>
            <person name="Oliveira J.V."/>
            <person name="Vesth T.C."/>
            <person name="Visser J."/>
            <person name="Yu J.-H."/>
            <person name="Zhou M."/>
            <person name="Andersen M.R."/>
            <person name="Archer D.B."/>
            <person name="Baker S.E."/>
            <person name="Benoit I."/>
            <person name="Brakhage A.A."/>
            <person name="Braus G.H."/>
            <person name="Fischer R."/>
            <person name="Frisvad J.C."/>
            <person name="Goldman G.H."/>
            <person name="Houbraken J."/>
            <person name="Oakley B."/>
            <person name="Pocsi I."/>
            <person name="Scazzocchio C."/>
            <person name="Seiboth B."/>
            <person name="vanKuyk P.A."/>
            <person name="Wortman J."/>
            <person name="Dyer P.S."/>
            <person name="Grigoriev I.V."/>
        </authorList>
    </citation>
    <scope>NUCLEOTIDE SEQUENCE [LARGE SCALE GENOMIC DNA]</scope>
    <source>
        <strain evidence="5">ATCC 16872 / CBS 172.66 / WB 5094</strain>
    </source>
</reference>
<dbReference type="Proteomes" id="UP000184546">
    <property type="component" value="Unassembled WGS sequence"/>
</dbReference>
<dbReference type="RefSeq" id="XP_020054733.1">
    <property type="nucleotide sequence ID" value="XM_020201508.1"/>
</dbReference>
<dbReference type="GO" id="GO:0016705">
    <property type="term" value="F:oxidoreductase activity, acting on paired donors, with incorporation or reduction of molecular oxygen"/>
    <property type="evidence" value="ECO:0007669"/>
    <property type="project" value="InterPro"/>
</dbReference>
<evidence type="ECO:0000256" key="3">
    <source>
        <dbReference type="ARBA" id="ARBA00023033"/>
    </source>
</evidence>
<organism evidence="4 5">
    <name type="scientific">Aspergillus aculeatus (strain ATCC 16872 / CBS 172.66 / WB 5094)</name>
    <dbReference type="NCBI Taxonomy" id="690307"/>
    <lineage>
        <taxon>Eukaryota</taxon>
        <taxon>Fungi</taxon>
        <taxon>Dikarya</taxon>
        <taxon>Ascomycota</taxon>
        <taxon>Pezizomycotina</taxon>
        <taxon>Eurotiomycetes</taxon>
        <taxon>Eurotiomycetidae</taxon>
        <taxon>Eurotiales</taxon>
        <taxon>Aspergillaceae</taxon>
        <taxon>Aspergillus</taxon>
        <taxon>Aspergillus subgen. Circumdati</taxon>
    </lineage>
</organism>
<evidence type="ECO:0000256" key="1">
    <source>
        <dbReference type="ARBA" id="ARBA00010617"/>
    </source>
</evidence>
<name>A0A1L9WQD5_ASPA1</name>
<keyword evidence="3" id="KW-0503">Monooxygenase</keyword>
<dbReference type="GeneID" id="30975322"/>
<dbReference type="EMBL" id="KV878980">
    <property type="protein sequence ID" value="OJJ98393.1"/>
    <property type="molecule type" value="Genomic_DNA"/>
</dbReference>
<accession>A0A1L9WQD5</accession>
<evidence type="ECO:0000313" key="5">
    <source>
        <dbReference type="Proteomes" id="UP000184546"/>
    </source>
</evidence>
<dbReference type="Pfam" id="PF00067">
    <property type="entry name" value="p450"/>
    <property type="match status" value="1"/>
</dbReference>
<dbReference type="VEuPathDB" id="FungiDB:ASPACDRAFT_44896"/>
<dbReference type="PANTHER" id="PTHR24305:SF166">
    <property type="entry name" value="CYTOCHROME P450 12A4, MITOCHONDRIAL-RELATED"/>
    <property type="match status" value="1"/>
</dbReference>
<gene>
    <name evidence="4" type="ORF">ASPACDRAFT_44896</name>
</gene>
<dbReference type="OrthoDB" id="1470350at2759"/>
<evidence type="ECO:0000313" key="4">
    <source>
        <dbReference type="EMBL" id="OJJ98393.1"/>
    </source>
</evidence>
<protein>
    <recommendedName>
        <fullName evidence="6">Cytochrome P450</fullName>
    </recommendedName>
</protein>
<dbReference type="AlphaFoldDB" id="A0A1L9WQD5"/>
<sequence>MSEEIVLFILLLGGIVSYVLLYSGGREEATGDKVSVEPNRVENPIVTLQNSTVAMRAARAGAPVLKSLWRLNNPFVSDSVDLQLSYRQALYKALAKVDDSAWAGIARVVGKAIQPLFTRRTISGSSCTVTADLRQVSLTTSLAAILKALFEIDNIGCDKLSYLGSEIHRITVEGKRHALTAAASQDIPEDLRRSADALIQALRHVFIDAAVTTELAETILYRVSGSPPPQEFNPLNLLLPAFEAPWRSTLYTLLAVLQPGARQPKYVLALRDCRPDHDPEPLALAIAYESLRLYPPIRRISRVSTSIDIEAIQRDPSHWGANAQQFHPERFLTTSGQRIRSCLVGPQQFAWIPFAVGKMKCPSARVFTIRMIVVVVGEILRQLFPGDATPEWELEGAEWDAAARRGEALRAGRGEYEGVSVVSVCR</sequence>
<keyword evidence="2" id="KW-0560">Oxidoreductase</keyword>
<keyword evidence="5" id="KW-1185">Reference proteome</keyword>
<evidence type="ECO:0000256" key="2">
    <source>
        <dbReference type="ARBA" id="ARBA00023002"/>
    </source>
</evidence>
<dbReference type="PANTHER" id="PTHR24305">
    <property type="entry name" value="CYTOCHROME P450"/>
    <property type="match status" value="1"/>
</dbReference>
<proteinExistence type="inferred from homology"/>
<dbReference type="GO" id="GO:0004497">
    <property type="term" value="F:monooxygenase activity"/>
    <property type="evidence" value="ECO:0007669"/>
    <property type="project" value="UniProtKB-KW"/>
</dbReference>
<dbReference type="STRING" id="690307.A0A1L9WQD5"/>
<dbReference type="SUPFAM" id="SSF48264">
    <property type="entry name" value="Cytochrome P450"/>
    <property type="match status" value="1"/>
</dbReference>
<dbReference type="OMA" id="HIENIAC"/>
<dbReference type="InterPro" id="IPR036396">
    <property type="entry name" value="Cyt_P450_sf"/>
</dbReference>
<dbReference type="InterPro" id="IPR050121">
    <property type="entry name" value="Cytochrome_P450_monoxygenase"/>
</dbReference>
<dbReference type="Gene3D" id="1.10.630.10">
    <property type="entry name" value="Cytochrome P450"/>
    <property type="match status" value="1"/>
</dbReference>